<sequence>MNTNLSEASLAVLEQYRRLPGVQAQHHRNLLQAIQASPLLVEKFNSAVAENKLKGIFVLPENSFAGGLFDPENQAIGLGRVIN</sequence>
<reference evidence="1" key="1">
    <citation type="journal article" date="2022" name="Res Sq">
        <title>Evolution of multicellular longitudinally dividing oral cavity symbionts (Neisseriaceae).</title>
        <authorList>
            <person name="Nyongesa S."/>
            <person name="Weber P."/>
            <person name="Bernet E."/>
            <person name="Pullido F."/>
            <person name="Nieckarz M."/>
            <person name="Delaby M."/>
            <person name="Nieves C."/>
            <person name="Viehboeck T."/>
            <person name="Krause N."/>
            <person name="Rivera-Millot A."/>
            <person name="Nakamura A."/>
            <person name="Vischer N."/>
            <person name="VanNieuwenhze M."/>
            <person name="Brun Y."/>
            <person name="Cava F."/>
            <person name="Bulgheresi S."/>
            <person name="Veyrier F."/>
        </authorList>
    </citation>
    <scope>NUCLEOTIDE SEQUENCE</scope>
    <source>
        <strain evidence="1">17694</strain>
    </source>
</reference>
<dbReference type="Proteomes" id="UP000831534">
    <property type="component" value="Chromosome"/>
</dbReference>
<evidence type="ECO:0000313" key="1">
    <source>
        <dbReference type="EMBL" id="UOP04665.1"/>
    </source>
</evidence>
<reference evidence="1" key="2">
    <citation type="submission" date="2024-09" db="EMBL/GenBank/DDBJ databases">
        <authorList>
            <person name="Veyrier F.J."/>
        </authorList>
    </citation>
    <scope>NUCLEOTIDE SEQUENCE</scope>
    <source>
        <strain evidence="1">17694</strain>
    </source>
</reference>
<name>A0A8T9MUY3_9NEIS</name>
<dbReference type="AlphaFoldDB" id="A0A8T9MUY3"/>
<keyword evidence="2" id="KW-1185">Reference proteome</keyword>
<proteinExistence type="predicted"/>
<accession>A0A8T9MUY3</accession>
<gene>
    <name evidence="1" type="ORF">LVJ77_10750</name>
</gene>
<protein>
    <submittedName>
        <fullName evidence="1">Uncharacterized protein</fullName>
    </submittedName>
</protein>
<organism evidence="1 2">
    <name type="scientific">Conchiformibius kuhniae</name>
    <dbReference type="NCBI Taxonomy" id="211502"/>
    <lineage>
        <taxon>Bacteria</taxon>
        <taxon>Pseudomonadati</taxon>
        <taxon>Pseudomonadota</taxon>
        <taxon>Betaproteobacteria</taxon>
        <taxon>Neisseriales</taxon>
        <taxon>Neisseriaceae</taxon>
        <taxon>Conchiformibius</taxon>
    </lineage>
</organism>
<dbReference type="RefSeq" id="WP_027010244.1">
    <property type="nucleotide sequence ID" value="NZ_CP091521.1"/>
</dbReference>
<dbReference type="EMBL" id="CP091521">
    <property type="protein sequence ID" value="UOP04665.1"/>
    <property type="molecule type" value="Genomic_DNA"/>
</dbReference>
<evidence type="ECO:0000313" key="2">
    <source>
        <dbReference type="Proteomes" id="UP000831534"/>
    </source>
</evidence>
<dbReference type="KEGG" id="ckh:LVJ77_10750"/>